<comment type="caution">
    <text evidence="2">The sequence shown here is derived from an EMBL/GenBank/DDBJ whole genome shotgun (WGS) entry which is preliminary data.</text>
</comment>
<evidence type="ECO:0000259" key="1">
    <source>
        <dbReference type="Pfam" id="PF01170"/>
    </source>
</evidence>
<dbReference type="PANTHER" id="PTHR47313:SF1">
    <property type="entry name" value="RIBOSOMAL RNA LARGE SUBUNIT METHYLTRANSFERASE K_L"/>
    <property type="match status" value="1"/>
</dbReference>
<sequence length="166" mass="17937">MVESAVRNSTTGDMNEELQILGTDRNEGAIAISKRNAARAGVDHLVKFRHQAISSNQWFENPSLAPSRTLVVCNPPFGHRISKDTKRKKDPSSSSLLSLIQTLGHKLMKLIGQSAEGNSRRQVAVNILGTNPNLIRRSGIPNLKVSFASKHGGINVFALGQASSVT</sequence>
<keyword evidence="3" id="KW-1185">Reference proteome</keyword>
<dbReference type="EMBL" id="CAKOGP040000169">
    <property type="protein sequence ID" value="CAJ1931678.1"/>
    <property type="molecule type" value="Genomic_DNA"/>
</dbReference>
<dbReference type="InterPro" id="IPR000241">
    <property type="entry name" value="RlmKL-like_Mtase"/>
</dbReference>
<evidence type="ECO:0000313" key="2">
    <source>
        <dbReference type="EMBL" id="CAJ1931678.1"/>
    </source>
</evidence>
<feature type="domain" description="Ribosomal RNA large subunit methyltransferase K/L-like methyltransferase" evidence="1">
    <location>
        <begin position="6"/>
        <end position="86"/>
    </location>
</feature>
<dbReference type="Proteomes" id="UP001295423">
    <property type="component" value="Unassembled WGS sequence"/>
</dbReference>
<organism evidence="2 3">
    <name type="scientific">Cylindrotheca closterium</name>
    <dbReference type="NCBI Taxonomy" id="2856"/>
    <lineage>
        <taxon>Eukaryota</taxon>
        <taxon>Sar</taxon>
        <taxon>Stramenopiles</taxon>
        <taxon>Ochrophyta</taxon>
        <taxon>Bacillariophyta</taxon>
        <taxon>Bacillariophyceae</taxon>
        <taxon>Bacillariophycidae</taxon>
        <taxon>Bacillariales</taxon>
        <taxon>Bacillariaceae</taxon>
        <taxon>Cylindrotheca</taxon>
    </lineage>
</organism>
<dbReference type="GO" id="GO:0043527">
    <property type="term" value="C:tRNA methyltransferase complex"/>
    <property type="evidence" value="ECO:0007669"/>
    <property type="project" value="UniProtKB-ARBA"/>
</dbReference>
<dbReference type="Pfam" id="PF01170">
    <property type="entry name" value="UPF0020"/>
    <property type="match status" value="1"/>
</dbReference>
<gene>
    <name evidence="2" type="ORF">CYCCA115_LOCUS2497</name>
</gene>
<evidence type="ECO:0000313" key="3">
    <source>
        <dbReference type="Proteomes" id="UP001295423"/>
    </source>
</evidence>
<dbReference type="GO" id="GO:0070043">
    <property type="term" value="F:rRNA (guanine-N7-)-methyltransferase activity"/>
    <property type="evidence" value="ECO:0007669"/>
    <property type="project" value="TreeGrafter"/>
</dbReference>
<protein>
    <recommendedName>
        <fullName evidence="1">Ribosomal RNA large subunit methyltransferase K/L-like methyltransferase domain-containing protein</fullName>
    </recommendedName>
</protein>
<dbReference type="SUPFAM" id="SSF53335">
    <property type="entry name" value="S-adenosyl-L-methionine-dependent methyltransferases"/>
    <property type="match status" value="1"/>
</dbReference>
<name>A0AAD2FHC2_9STRA</name>
<dbReference type="GO" id="GO:0008990">
    <property type="term" value="F:rRNA (guanine-N2-)-methyltransferase activity"/>
    <property type="evidence" value="ECO:0007669"/>
    <property type="project" value="TreeGrafter"/>
</dbReference>
<dbReference type="AlphaFoldDB" id="A0AAD2FHC2"/>
<dbReference type="InterPro" id="IPR029063">
    <property type="entry name" value="SAM-dependent_MTases_sf"/>
</dbReference>
<dbReference type="PANTHER" id="PTHR47313">
    <property type="entry name" value="RIBOSOMAL RNA LARGE SUBUNIT METHYLTRANSFERASE K/L"/>
    <property type="match status" value="1"/>
</dbReference>
<reference evidence="2" key="1">
    <citation type="submission" date="2023-08" db="EMBL/GenBank/DDBJ databases">
        <authorList>
            <person name="Audoor S."/>
            <person name="Bilcke G."/>
        </authorList>
    </citation>
    <scope>NUCLEOTIDE SEQUENCE</scope>
</reference>
<dbReference type="Gene3D" id="3.40.50.150">
    <property type="entry name" value="Vaccinia Virus protein VP39"/>
    <property type="match status" value="1"/>
</dbReference>
<proteinExistence type="predicted"/>
<accession>A0AAD2FHC2</accession>